<dbReference type="Pfam" id="PF00612">
    <property type="entry name" value="IQ"/>
    <property type="match status" value="1"/>
</dbReference>
<dbReference type="Proteomes" id="UP000315496">
    <property type="component" value="Chromosome 5"/>
</dbReference>
<evidence type="ECO:0000313" key="3">
    <source>
        <dbReference type="Proteomes" id="UP000315496"/>
    </source>
</evidence>
<evidence type="ECO:0000256" key="1">
    <source>
        <dbReference type="SAM" id="MobiDB-lite"/>
    </source>
</evidence>
<dbReference type="EMBL" id="VDLU01000005">
    <property type="protein sequence ID" value="TNJ26529.1"/>
    <property type="molecule type" value="Genomic_DNA"/>
</dbReference>
<organism evidence="2 3">
    <name type="scientific">Giardia muris</name>
    <dbReference type="NCBI Taxonomy" id="5742"/>
    <lineage>
        <taxon>Eukaryota</taxon>
        <taxon>Metamonada</taxon>
        <taxon>Diplomonadida</taxon>
        <taxon>Hexamitidae</taxon>
        <taxon>Giardiinae</taxon>
        <taxon>Giardia</taxon>
    </lineage>
</organism>
<dbReference type="InterPro" id="IPR000048">
    <property type="entry name" value="IQ_motif_EF-hand-BS"/>
</dbReference>
<reference evidence="2 3" key="1">
    <citation type="submission" date="2019-05" db="EMBL/GenBank/DDBJ databases">
        <title>The compact genome of Giardia muris reveals important steps in the evolution of intestinal protozoan parasites.</title>
        <authorList>
            <person name="Xu F."/>
            <person name="Jimenez-Gonzalez A."/>
            <person name="Einarsson E."/>
            <person name="Astvaldsson A."/>
            <person name="Peirasmaki D."/>
            <person name="Eckmann L."/>
            <person name="Andersson J.O."/>
            <person name="Svard S.G."/>
            <person name="Jerlstrom-Hultqvist J."/>
        </authorList>
    </citation>
    <scope>NUCLEOTIDE SEQUENCE [LARGE SCALE GENOMIC DNA]</scope>
    <source>
        <strain evidence="2 3">Roberts-Thomson</strain>
    </source>
</reference>
<protein>
    <submittedName>
        <fullName evidence="2">Uncharacterized protein</fullName>
    </submittedName>
</protein>
<feature type="region of interest" description="Disordered" evidence="1">
    <location>
        <begin position="438"/>
        <end position="457"/>
    </location>
</feature>
<dbReference type="OrthoDB" id="2148418at2759"/>
<accession>A0A4Z1T1U4</accession>
<dbReference type="PROSITE" id="PS50096">
    <property type="entry name" value="IQ"/>
    <property type="match status" value="2"/>
</dbReference>
<name>A0A4Z1T1U4_GIAMU</name>
<proteinExistence type="predicted"/>
<comment type="caution">
    <text evidence="2">The sequence shown here is derived from an EMBL/GenBank/DDBJ whole genome shotgun (WGS) entry which is preliminary data.</text>
</comment>
<dbReference type="Gene3D" id="1.20.5.190">
    <property type="match status" value="1"/>
</dbReference>
<dbReference type="AlphaFoldDB" id="A0A4Z1T1U4"/>
<gene>
    <name evidence="2" type="ORF">GMRT_10480</name>
</gene>
<sequence>MNAISLALDGALDSAMGEAGFADLPLLQETIAAYEAAFIDFLGPALTAQLYPTIYKDSYPDIRTEGAFPSVRAEVALSGEAKCAYTPTGAWMAPAAHFRQPSLRWLKAKRVSSAGSVAPKLPDPPARRQGFLLPRTWCRGPKTTAVGVERGEVRPPCGPSPIYPRSRGYIESGGDNSGLNPALDLVDQSLQLEGIVEWAVLFIQAYTRMYAHRRSYIMTRDATIKIQAASRSHWARETYFERRCEAAKERHVVLEQTQMGFAKQLAQIGRERREASFQYDDFVLASNKSREQVTSHFMPVCFEKIERIFFDTAETTLTRGLRLRVRGQTVPIILVSPPSPLEESTADLLSTYVAPAASLSHCMLSLLYFLFDATVAHVIVVAQTETSSAYLRQVLQSLSQCSVLRKRNWWFRKNQLSFRPDGGTISTYTPSPLRSIKGDMSVTPGPQEDHSISPQRPGRAKQAHSMAAPGIVLPDDLSGLLSTKLTIIVPRLLQSLTLAGGNKETYTFTGSTGLVLSADKDSLRLFRAEVDRIRIQYRRLVPQGELFPYFVSIGRPVSDFEISVLMGVTKIPFLQPLESAREQVREYILGVLSETGFFNVRPISALRRYIDNTDSLDPGRLYYAAPFADNEPNLFSEASTPGLAGMHAYAIGYGQRGGNRTRVARAFAHAPNPSVNASRQSVTDSGASEFRPRRPITVVPILPVSNLDRPSPDIAANICSGLSNVGHRLLSIDRELAERAFVVVRLAVYVEQTWQPTVTYLASGIDVSSSIKGTGLPTRSFGTLMPAPLTIYQHAKQASTEPLAHLIRLGVFGLITLHFLYCDAAPISRSVLDATFDARDETPAPMSVSLSPSYQREPKVSDLSSTSSASTCLLVNVSYGLNTFINHFYACIAYGDLSWNSSRGELTRLHAPGAPEPGTDAQPISLISLPLLWHRDLSTLDRRAYMNALMREEISFDSATRTGMLFDWSGTGNGFGVYGIYPSPYAAVQHAERLLAITLSAVHTSCPNSVTAAHTRVTSLDCESEANGRAYARLRTEKLASSLPDCRRTLHSMLPYLRGDGGLE</sequence>
<dbReference type="VEuPathDB" id="GiardiaDB:GMRT_10480"/>
<evidence type="ECO:0000313" key="2">
    <source>
        <dbReference type="EMBL" id="TNJ26529.1"/>
    </source>
</evidence>
<keyword evidence="3" id="KW-1185">Reference proteome</keyword>